<proteinExistence type="predicted"/>
<name>A0A8S5SY34_9CAUD</name>
<reference evidence="1" key="1">
    <citation type="journal article" date="2021" name="Proc. Natl. Acad. Sci. U.S.A.">
        <title>A Catalog of Tens of Thousands of Viruses from Human Metagenomes Reveals Hidden Associations with Chronic Diseases.</title>
        <authorList>
            <person name="Tisza M.J."/>
            <person name="Buck C.B."/>
        </authorList>
    </citation>
    <scope>NUCLEOTIDE SEQUENCE</scope>
    <source>
        <strain evidence="1">CtBtT10</strain>
    </source>
</reference>
<protein>
    <submittedName>
        <fullName evidence="1">Uncharacterized protein</fullName>
    </submittedName>
</protein>
<dbReference type="EMBL" id="BK032694">
    <property type="protein sequence ID" value="DAF55599.1"/>
    <property type="molecule type" value="Genomic_DNA"/>
</dbReference>
<accession>A0A8S5SY34</accession>
<evidence type="ECO:0000313" key="1">
    <source>
        <dbReference type="EMBL" id="DAF55599.1"/>
    </source>
</evidence>
<organism evidence="1">
    <name type="scientific">Siphoviridae sp. ctBtT10</name>
    <dbReference type="NCBI Taxonomy" id="2827805"/>
    <lineage>
        <taxon>Viruses</taxon>
        <taxon>Duplodnaviria</taxon>
        <taxon>Heunggongvirae</taxon>
        <taxon>Uroviricota</taxon>
        <taxon>Caudoviricetes</taxon>
    </lineage>
</organism>
<sequence>MMNIVFYLKNDGKIEVTGCSGNDFTRLIDQFNNGHLMCIKKTCINTREVIFFIGYTI</sequence>